<sequence length="146" mass="15657">MTTNNRLTLIFSFLSGIIFAIGLIVSQMVNPEKVLGFLRLFHGWDPSLGLVMGGGIAVAMPTFFYVKSRMSKGGKALDNGNFQLPTATKITPQLAIGSLIFGIGWGMLGFCPAPALVTALAGYTESMLFVVAMLAGFWLHAKLIKN</sequence>
<name>A0A1R4GWV9_9GAMM</name>
<dbReference type="AlphaFoldDB" id="A0A1R4GWV9"/>
<keyword evidence="3" id="KW-1185">Reference proteome</keyword>
<feature type="transmembrane region" description="Helical" evidence="1">
    <location>
        <begin position="7"/>
        <end position="28"/>
    </location>
</feature>
<dbReference type="Proteomes" id="UP000188357">
    <property type="component" value="Unassembled WGS sequence"/>
</dbReference>
<dbReference type="OrthoDB" id="9790409at2"/>
<feature type="transmembrane region" description="Helical" evidence="1">
    <location>
        <begin position="48"/>
        <end position="66"/>
    </location>
</feature>
<keyword evidence="1" id="KW-0472">Membrane</keyword>
<proteinExistence type="predicted"/>
<dbReference type="Pfam" id="PF20398">
    <property type="entry name" value="DUF6691"/>
    <property type="match status" value="1"/>
</dbReference>
<dbReference type="STRING" id="1945521.A1232T_01920"/>
<keyword evidence="1" id="KW-0812">Transmembrane</keyword>
<evidence type="ECO:0000313" key="3">
    <source>
        <dbReference type="Proteomes" id="UP000188357"/>
    </source>
</evidence>
<gene>
    <name evidence="2" type="ORF">A1232T_01920</name>
</gene>
<accession>A0A1R4GWV9</accession>
<evidence type="ECO:0000313" key="2">
    <source>
        <dbReference type="EMBL" id="SJM72726.1"/>
    </source>
</evidence>
<feature type="transmembrane region" description="Helical" evidence="1">
    <location>
        <begin position="127"/>
        <end position="144"/>
    </location>
</feature>
<dbReference type="InterPro" id="IPR046513">
    <property type="entry name" value="DUF6691"/>
</dbReference>
<evidence type="ECO:0000256" key="1">
    <source>
        <dbReference type="SAM" id="Phobius"/>
    </source>
</evidence>
<feature type="transmembrane region" description="Helical" evidence="1">
    <location>
        <begin position="99"/>
        <end position="121"/>
    </location>
</feature>
<evidence type="ECO:0008006" key="4">
    <source>
        <dbReference type="Google" id="ProtNLM"/>
    </source>
</evidence>
<dbReference type="RefSeq" id="WP_077451596.1">
    <property type="nucleotide sequence ID" value="NZ_FUGE01000193.1"/>
</dbReference>
<organism evidence="2 3">
    <name type="scientific">Psychrobacter piechaudii</name>
    <dbReference type="NCBI Taxonomy" id="1945521"/>
    <lineage>
        <taxon>Bacteria</taxon>
        <taxon>Pseudomonadati</taxon>
        <taxon>Pseudomonadota</taxon>
        <taxon>Gammaproteobacteria</taxon>
        <taxon>Moraxellales</taxon>
        <taxon>Moraxellaceae</taxon>
        <taxon>Psychrobacter</taxon>
    </lineage>
</organism>
<keyword evidence="1" id="KW-1133">Transmembrane helix</keyword>
<dbReference type="EMBL" id="FUGE01000193">
    <property type="protein sequence ID" value="SJM72726.1"/>
    <property type="molecule type" value="Genomic_DNA"/>
</dbReference>
<reference evidence="2 3" key="1">
    <citation type="submission" date="2017-02" db="EMBL/GenBank/DDBJ databases">
        <authorList>
            <person name="Peterson S.W."/>
        </authorList>
    </citation>
    <scope>NUCLEOTIDE SEQUENCE [LARGE SCALE GENOMIC DNA]</scope>
    <source>
        <strain evidence="2">Psychrobacter_piechaudii</strain>
    </source>
</reference>
<protein>
    <recommendedName>
        <fullName evidence="4">YeeE/YedE family protein</fullName>
    </recommendedName>
</protein>